<evidence type="ECO:0000313" key="1">
    <source>
        <dbReference type="EMBL" id="MCC5467687.1"/>
    </source>
</evidence>
<dbReference type="Proteomes" id="UP001165492">
    <property type="component" value="Unassembled WGS sequence"/>
</dbReference>
<name>A0ABS8HZZ5_9FIRM</name>
<keyword evidence="2" id="KW-1185">Reference proteome</keyword>
<accession>A0ABS8HZZ5</accession>
<reference evidence="1" key="1">
    <citation type="submission" date="2021-11" db="EMBL/GenBank/DDBJ databases">
        <title>Description of a new species Pelosinus isolated from the bottom sediments of Lake Baikal.</title>
        <authorList>
            <person name="Zakharyuk A."/>
        </authorList>
    </citation>
    <scope>NUCLEOTIDE SEQUENCE</scope>
    <source>
        <strain evidence="1">Bkl1</strain>
    </source>
</reference>
<gene>
    <name evidence="1" type="ORF">LMF89_20330</name>
</gene>
<organism evidence="1 2">
    <name type="scientific">Pelosinus baikalensis</name>
    <dbReference type="NCBI Taxonomy" id="2892015"/>
    <lineage>
        <taxon>Bacteria</taxon>
        <taxon>Bacillati</taxon>
        <taxon>Bacillota</taxon>
        <taxon>Negativicutes</taxon>
        <taxon>Selenomonadales</taxon>
        <taxon>Sporomusaceae</taxon>
        <taxon>Pelosinus</taxon>
    </lineage>
</organism>
<dbReference type="EMBL" id="JAJHJB010000038">
    <property type="protein sequence ID" value="MCC5467687.1"/>
    <property type="molecule type" value="Genomic_DNA"/>
</dbReference>
<proteinExistence type="predicted"/>
<protein>
    <submittedName>
        <fullName evidence="1">Uncharacterized protein</fullName>
    </submittedName>
</protein>
<evidence type="ECO:0000313" key="2">
    <source>
        <dbReference type="Proteomes" id="UP001165492"/>
    </source>
</evidence>
<comment type="caution">
    <text evidence="1">The sequence shown here is derived from an EMBL/GenBank/DDBJ whole genome shotgun (WGS) entry which is preliminary data.</text>
</comment>
<sequence>MITTIDVHEWQTSKVT</sequence>